<sequence>MPIDSQELANQIILAIKNSGINVEKSSFQLSSMIFGFKIVEKIVERQKWSSEVSNINSGLFAELFTSYATVFGLPTSKNTSNKTIQIVNSCSAITLYYHLLLGSFQDLEQFIYDMNRLLSDYFTNKISEGEVNLANKKTLEFLQQMFNLNHFADIEISILPLECGLKRTYEKFKDILDATTKLCALCNTFCETVKKDLHQVKDLQIEYEKIYTQAFEIIQRLTKQYQDLRNTIISKFSPIFEHKEFNDFAEYLNKLLTILSTIAYVSILTAENKPDSFAMIQKVLDELLIRFNIITNKSINVMHFKGDLRITIEEIRKAYNDVELIVSPLQSALVAVIQQIPPPYNYISAKRLTKNFQELNGLLNSFNSRLKTVEDTIVKLIFQPKLSNDVSFDEDSIGSSQEYENSLTIPAQKPQTPNQYQKQPQIEAPLPENKTYIQPAQNQKQSPIQTPVENKIQIPPAQYERPPPIRTPEHENKIQIPPAQFQKQPQIQAPAENKMQTQPAQYEKQPQIQAPIENKIQIPPAQHEKKSQAQTPEREVQPINQPIQNQAKLQTHEHEQKPKPQTPVNENKVTELKPTEIKPKTPSPKPSPKEEPKKEEKFFEVTERLVLDLLDTEKAIDEVIKLFPKITQLCNFHLGQFTNLINNEKDEEMRALYINHRSNVYFSYSNFNHSVNILQASKDNSCFRKYVAVTSISLLLAQCTANYDPVVIVSLKKLLSILAVKNGVLFFQEKEMIVQILSHVIQHVPQNEAFSQYIIQLCMKIIIDCESKIPKSVNPDSPKTIIPCIEQNYNIGVALNAISAVLHHDEKTQPIVLLLEKYSFIFTHFPLYYRITAQLYIMQGTYEFSNTTKSIEFIFKQMEGKHDELIRKTQNSMKIIKSFIHNPPPAGTYDRQYINDLLEAVHNGYKDSIVFFHAAQEILEKSNDQVTEVKKDINHLAESLKEIIRLLLFITEITTSIKFEVPPIFSVIIKTDFLLIIQYFQMILSNFNQYSFLINEIISRLFSIAEYLQNYPSLKYLVDSIHANGDILEKCGIKASLKEHDTNYDLQFAIKNIEEIYEEICPICDEFAQEIFASEGKVEKAIELSEKSEFHIKKLLITRSIHDYSLSNSKRETIEESMSKNGIELIAELRDNSIDPSKVPDKYKGNDLSLAMQVGFRAKIGIESYKVRNELSQEQNNFVQERINESKSDDYHDAISGSLLSVISSSDLRAKVNRDFNNWISEYLIRKIIDASGEILEEQQNSSVIGVFLFQNSQKLAYLLGLRDEQFEFIFNSLQMHQIKGTPSERQFESERICSNGLTQNRIKPNQLAIIQNIVNAYDAQFDIDSFVATISNDELMGHNFLKDDFDEIKDIIIEMNMKSESAESYIKYEDQKTYVGNKIFELNAHQQNLIRALTPLNKQMIYSKLTRLPEFGLPQIKMNEIDRIIESISVEIAKEQARISTHANCDFESHGIGKEIRTNIAIDILMSRPKQLTPPEPVQQTNNLDEDSIPPVIQPEEQEHKDIPPYVPPKNIPPYVPPKNIPPYVPPKNIPPYVPPKNIPPYVPPKNIPPYVPPKNIPPYVPPKNIPPYVPPKNIPPYVPPKNIPPNPPHQDIPKYIPPQNTV</sequence>
<dbReference type="Proteomes" id="UP000001542">
    <property type="component" value="Unassembled WGS sequence"/>
</dbReference>
<feature type="region of interest" description="Disordered" evidence="1">
    <location>
        <begin position="551"/>
        <end position="602"/>
    </location>
</feature>
<evidence type="ECO:0000256" key="1">
    <source>
        <dbReference type="SAM" id="MobiDB-lite"/>
    </source>
</evidence>
<dbReference type="VEuPathDB" id="TrichDB:TVAGG3_0997550"/>
<name>A2DGQ1_TRIV3</name>
<dbReference type="SMR" id="A2DGQ1"/>
<proteinExistence type="predicted"/>
<feature type="region of interest" description="Disordered" evidence="1">
    <location>
        <begin position="486"/>
        <end position="510"/>
    </location>
</feature>
<dbReference type="VEuPathDB" id="TrichDB:TVAG_110500"/>
<dbReference type="EMBL" id="DS113198">
    <property type="protein sequence ID" value="EAY20438.1"/>
    <property type="molecule type" value="Genomic_DNA"/>
</dbReference>
<keyword evidence="3" id="KW-1185">Reference proteome</keyword>
<accession>A2DGQ1</accession>
<dbReference type="STRING" id="5722.A2DGQ1"/>
<gene>
    <name evidence="2" type="ORF">TVAG_110500</name>
</gene>
<feature type="region of interest" description="Disordered" evidence="1">
    <location>
        <begin position="1586"/>
        <end position="1609"/>
    </location>
</feature>
<feature type="compositionally biased region" description="Basic and acidic residues" evidence="1">
    <location>
        <begin position="592"/>
        <end position="602"/>
    </location>
</feature>
<feature type="compositionally biased region" description="Polar residues" evidence="1">
    <location>
        <begin position="398"/>
        <end position="424"/>
    </location>
</feature>
<dbReference type="KEGG" id="tva:5465975"/>
<evidence type="ECO:0000313" key="2">
    <source>
        <dbReference type="EMBL" id="EAY20438.1"/>
    </source>
</evidence>
<feature type="compositionally biased region" description="Basic and acidic residues" evidence="1">
    <location>
        <begin position="573"/>
        <end position="584"/>
    </location>
</feature>
<reference evidence="2" key="1">
    <citation type="submission" date="2006-10" db="EMBL/GenBank/DDBJ databases">
        <authorList>
            <person name="Amadeo P."/>
            <person name="Zhao Q."/>
            <person name="Wortman J."/>
            <person name="Fraser-Liggett C."/>
            <person name="Carlton J."/>
        </authorList>
    </citation>
    <scope>NUCLEOTIDE SEQUENCE</scope>
    <source>
        <strain evidence="2">G3</strain>
    </source>
</reference>
<dbReference type="InParanoid" id="A2DGQ1"/>
<protein>
    <submittedName>
        <fullName evidence="2">Uncharacterized protein</fullName>
    </submittedName>
</protein>
<evidence type="ECO:0000313" key="3">
    <source>
        <dbReference type="Proteomes" id="UP000001542"/>
    </source>
</evidence>
<feature type="compositionally biased region" description="Polar residues" evidence="1">
    <location>
        <begin position="499"/>
        <end position="510"/>
    </location>
</feature>
<feature type="region of interest" description="Disordered" evidence="1">
    <location>
        <begin position="393"/>
        <end position="424"/>
    </location>
</feature>
<feature type="compositionally biased region" description="Pro residues" evidence="1">
    <location>
        <begin position="1586"/>
        <end position="1597"/>
    </location>
</feature>
<dbReference type="RefSeq" id="XP_001581424.1">
    <property type="nucleotide sequence ID" value="XM_001581374.1"/>
</dbReference>
<organism evidence="2 3">
    <name type="scientific">Trichomonas vaginalis (strain ATCC PRA-98 / G3)</name>
    <dbReference type="NCBI Taxonomy" id="412133"/>
    <lineage>
        <taxon>Eukaryota</taxon>
        <taxon>Metamonada</taxon>
        <taxon>Parabasalia</taxon>
        <taxon>Trichomonadida</taxon>
        <taxon>Trichomonadidae</taxon>
        <taxon>Trichomonas</taxon>
    </lineage>
</organism>
<reference evidence="2" key="2">
    <citation type="journal article" date="2007" name="Science">
        <title>Draft genome sequence of the sexually transmitted pathogen Trichomonas vaginalis.</title>
        <authorList>
            <person name="Carlton J.M."/>
            <person name="Hirt R.P."/>
            <person name="Silva J.C."/>
            <person name="Delcher A.L."/>
            <person name="Schatz M."/>
            <person name="Zhao Q."/>
            <person name="Wortman J.R."/>
            <person name="Bidwell S.L."/>
            <person name="Alsmark U.C.M."/>
            <person name="Besteiro S."/>
            <person name="Sicheritz-Ponten T."/>
            <person name="Noel C.J."/>
            <person name="Dacks J.B."/>
            <person name="Foster P.G."/>
            <person name="Simillion C."/>
            <person name="Van de Peer Y."/>
            <person name="Miranda-Saavedra D."/>
            <person name="Barton G.J."/>
            <person name="Westrop G.D."/>
            <person name="Mueller S."/>
            <person name="Dessi D."/>
            <person name="Fiori P.L."/>
            <person name="Ren Q."/>
            <person name="Paulsen I."/>
            <person name="Zhang H."/>
            <person name="Bastida-Corcuera F.D."/>
            <person name="Simoes-Barbosa A."/>
            <person name="Brown M.T."/>
            <person name="Hayes R.D."/>
            <person name="Mukherjee M."/>
            <person name="Okumura C.Y."/>
            <person name="Schneider R."/>
            <person name="Smith A.J."/>
            <person name="Vanacova S."/>
            <person name="Villalvazo M."/>
            <person name="Haas B.J."/>
            <person name="Pertea M."/>
            <person name="Feldblyum T.V."/>
            <person name="Utterback T.R."/>
            <person name="Shu C.L."/>
            <person name="Osoegawa K."/>
            <person name="de Jong P.J."/>
            <person name="Hrdy I."/>
            <person name="Horvathova L."/>
            <person name="Zubacova Z."/>
            <person name="Dolezal P."/>
            <person name="Malik S.B."/>
            <person name="Logsdon J.M. Jr."/>
            <person name="Henze K."/>
            <person name="Gupta A."/>
            <person name="Wang C.C."/>
            <person name="Dunne R.L."/>
            <person name="Upcroft J.A."/>
            <person name="Upcroft P."/>
            <person name="White O."/>
            <person name="Salzberg S.L."/>
            <person name="Tang P."/>
            <person name="Chiu C.-H."/>
            <person name="Lee Y.-S."/>
            <person name="Embley T.M."/>
            <person name="Coombs G.H."/>
            <person name="Mottram J.C."/>
            <person name="Tachezy J."/>
            <person name="Fraser-Liggett C.M."/>
            <person name="Johnson P.J."/>
        </authorList>
    </citation>
    <scope>NUCLEOTIDE SEQUENCE [LARGE SCALE GENOMIC DNA]</scope>
    <source>
        <strain evidence="2">G3</strain>
    </source>
</reference>